<dbReference type="VEuPathDB" id="PlasmoDB:PRELSG_0815300"/>
<sequence length="2721" mass="328906">MNDNNKKSNFIISNDNENFHKEKHKNESESNFVFEKNKQKRNIYNDFEKNKCSNYSNFKNYLNRNITTNDSTLNKRSNISVDNNQNKHKKYVHDKIIKKNTRNKNLKNSFVNTNLYNYNNLIKNSKKINHNPYSEEQKNKKKKRKGNNNNNNNITTNNNINNNNNNKDINYNNNNNNININNNNKDSNCNNNNININNNNKDSNYNNNNNINNFNNANMNSEKYINSNYFNSYNKKDDYNNKGNRNNNIIRKNDTKNINKNKKNKKNNLENNINESCFNESNSIKDSEHFCNISKKMNNPKKKFFNSEDNNYNKSNQNNKNNEYTFSNNLTYKKKFNKITLSNNSNLDNSTSVKNNGFPHLMYVHNSKNNEEEMTETKNKNKEYEDYEIKNTHINKKVFNNYENKQNNMSNLHNYNFIMSNSNDNDNNSNNYNYAYINDKNYLNETNNYYCNNNKDIETLGNNNLNNNCNMNTNKKNLSNRNIKKVFYENNIKSSKVYNDDIEFNNSSSISSSNSNISNNVSNINYTSINNDSNNSNNFEMNSDKYVPRENNSYSFKDDTLYSENNNSNIVKMLSKYLNNLNEKGVSNLNIMCNELLENKNNEALKKIINTIKDSEDSFKINYPSNEYSKENRKENNLSKNYFNQNFNINNTQYVEDNNTYIVSNPKISIDKNEYSNNMKFIPCNKNYRNNLGERTISIDMHNKYKGENENNVISNTNKNSEYIGSTIINSSNNSFYNITDKDVSINKMSNIYKFKEKIHNDFEENIYEKDKKKNKTENKMKNEICNYSKKSEEIKEKWNNIILKCKSVNILNSFNKIDLIKDNIQIVDIFKISLFNNNNYYLYKNILYNNYKNISIHNRKFLFLENMFKFNKTIDKNRLTTDDSPISFDNFLFFFNNFYQITENYKNKICFFLLYKIIIMNEDDEEYGSFYNLILKILNKNTLILFLFFLINLMKNYSLKMTYFVNLIERLLPIITKNEKTTKKNKNKTFFNILYFKLFRVIFDKIECFHNHKKHLLLLFLRYIKNFLLNICSSILITQYIFIKCIDLMNKYNNQKYILIKTLSMEIFLQLWNNDSLKLYILKIGKPIIRFLIFVSNIEYINKNILSFILSPIENSNQLEIKKKLSIYFYNNKYYILERKKLKHYLKRFKENNKYSLYLSVNDSNTNMGEVHLESIGSYKENGNSNINIDINRTKLNNNTLLDYIFETKKGYNYFKILLTHEEKNCLNFLIKMNNQNNNFHFNLFYNLFIQNNLVNLIHENKLIYYIEYIKNNIIKKKRVNNFFKKNIKVRGLKNLKNDLIYGSNKKNNKRKNEFLTNDEFSKKMKSNETKNTSYENDIINCDKNLDNFDENNINNNDCTYLKEKIMYDMHEIIKISNCVLSKIYCSHIKLSFFFNIFFYKTYDIHKILSSSLSVYSRKFKNFKKENQKIIRFMNLNNMTHFLIIKFLLKSLKEIKSVNYNLFFLKEEKKKKKRETSLDFYSCYKFLEYALKKDINMVNIFLNYLNKIILHLYEKKRENIVLSVIITFTIYNFLTFIDKKSNVIEDLELLNLSDISDDIHKYCLIGLLLKENNFYIDNEIKYINTDDIYNYELKNHLKCIPRNINKEIFELVNFKKFIFQKGNYKKIEIIKILKKNIVNNLYTSEILNYIYYNSLYLLIHLIFNIRFYYNILHKTYKKNAYYFNNESCYILKNRNIFKTTKNINNYNNLVTIKKRSYFDKEDDDKFLIFLMFKKENYDNYLKKKIYIIKFYNKIKRSIIKNFKCYLLANNVNKYIKNLNHDKIFLDILFKFDNSSFFMYNFHLELYDKENYRNEFNKEIYEKVENESNNLQKTNSIKEKLKNGEDSEKKKHEKTENDIYEVLDNDNYNLNFLNKIKNLYYFVEEVNKVVYYMIHNEKNVYSNVECLIENSKSINKNSFSMKFHFYEIIDDNDTSKEDNENMEYKKTLNKKNNNDYFSEIIINNNKYDNVSYINKSNNYEFFNNQNSKEKYKDILCFFKYNNKKDSSIIYFNELLDYIICAIMKTSYKKEKILYWSEFFYNAKNFGLINFHIFFYLCSLIKCFGKKNNNYVIKRKIKICEKLYFLYLFKICFLLNISIYEAFDFLISIISILFNHQFFKFYLNKKIYSIEKEKQNIIQTFLSSVEQELENFILNYDLSLFMDSLKYISDSIFLKKSIKLLVFKSYCFINILLHTLPLKNILIDMNNITYLEFSKEKKNVDKYLEKYKLNYSDIKDDEEKKNLELAEINQENENTSVFNKCKVEETNLDNKLNLANQINENEINKENNERKIESSKINQQVHFNKINEKGINEKKFKIQKEIEVNDTSMKEMSDNDEYYDTSNYSEKFSASSTENEKMDDYLENFKIHEKNKKNLINEHVKKKEKKFWVFKILKFFYYRSFLCFTKNKSDEEHFYERRKNFIYFFFPKILKKEKENSIIISKLYKLIEKLIKDCNFLNICKQSFLLKWLCLRIFILHKYKYKTFNPTEIFQFIYKKLNSIENEEYFKFNIMSDTSLISFDNVDMKYTFNIFISYITKQVLVYIKKYYKSFIEENKKKNYQLNVLEEEKKREALFNQIYVYFVYFMISFYPYFMQSLFSYNVFLKLFKMYFNLYLINKISSTHSINSPIYLILLILVRHMHLSKYLTFSYFATLKNYLKTNDTSKIFCFDTLSYDNIVLHLRESVEYFMQNNKKEEFVYDDIKISYSTNSILLFYHMLISNFY</sequence>
<feature type="transmembrane region" description="Helical" evidence="3">
    <location>
        <begin position="2612"/>
        <end position="2635"/>
    </location>
</feature>
<accession>A0A1J1H491</accession>
<dbReference type="Proteomes" id="UP000220158">
    <property type="component" value="Chromosome 8"/>
</dbReference>
<dbReference type="EMBL" id="LN835303">
    <property type="protein sequence ID" value="CRG99727.1"/>
    <property type="molecule type" value="Genomic_DNA"/>
</dbReference>
<dbReference type="GeneID" id="39735829"/>
<evidence type="ECO:0000256" key="2">
    <source>
        <dbReference type="SAM" id="MobiDB-lite"/>
    </source>
</evidence>
<feature type="transmembrane region" description="Helical" evidence="3">
    <location>
        <begin position="2576"/>
        <end position="2592"/>
    </location>
</feature>
<feature type="compositionally biased region" description="Low complexity" evidence="2">
    <location>
        <begin position="147"/>
        <end position="207"/>
    </location>
</feature>
<gene>
    <name evidence="4" type="ORF">PRELSG_0815300</name>
</gene>
<dbReference type="RefSeq" id="XP_028532732.1">
    <property type="nucleotide sequence ID" value="XM_028676220.1"/>
</dbReference>
<feature type="transmembrane region" description="Helical" evidence="3">
    <location>
        <begin position="2083"/>
        <end position="2099"/>
    </location>
</feature>
<evidence type="ECO:0000313" key="5">
    <source>
        <dbReference type="Proteomes" id="UP000220158"/>
    </source>
</evidence>
<reference evidence="4 5" key="1">
    <citation type="submission" date="2015-04" db="EMBL/GenBank/DDBJ databases">
        <authorList>
            <consortium name="Pathogen Informatics"/>
        </authorList>
    </citation>
    <scope>NUCLEOTIDE SEQUENCE [LARGE SCALE GENOMIC DNA]</scope>
    <source>
        <strain evidence="4 5">SGS1</strain>
    </source>
</reference>
<keyword evidence="3" id="KW-1133">Transmembrane helix</keyword>
<feature type="transmembrane region" description="Helical" evidence="3">
    <location>
        <begin position="2045"/>
        <end position="2063"/>
    </location>
</feature>
<evidence type="ECO:0000313" key="4">
    <source>
        <dbReference type="EMBL" id="CRG99727.1"/>
    </source>
</evidence>
<evidence type="ECO:0000256" key="3">
    <source>
        <dbReference type="SAM" id="Phobius"/>
    </source>
</evidence>
<dbReference type="OMA" id="KFMNINN"/>
<keyword evidence="3" id="KW-0472">Membrane</keyword>
<keyword evidence="1" id="KW-0175">Coiled coil</keyword>
<dbReference type="KEGG" id="prel:PRELSG_0815300"/>
<keyword evidence="3" id="KW-0812">Transmembrane</keyword>
<feature type="coiled-coil region" evidence="1">
    <location>
        <begin position="2230"/>
        <end position="2290"/>
    </location>
</feature>
<feature type="coiled-coil region" evidence="1">
    <location>
        <begin position="2546"/>
        <end position="2575"/>
    </location>
</feature>
<dbReference type="OrthoDB" id="384965at2759"/>
<organism evidence="4 5">
    <name type="scientific">Plasmodium relictum</name>
    <dbReference type="NCBI Taxonomy" id="85471"/>
    <lineage>
        <taxon>Eukaryota</taxon>
        <taxon>Sar</taxon>
        <taxon>Alveolata</taxon>
        <taxon>Apicomplexa</taxon>
        <taxon>Aconoidasida</taxon>
        <taxon>Haemosporida</taxon>
        <taxon>Plasmodiidae</taxon>
        <taxon>Plasmodium</taxon>
        <taxon>Plasmodium (Haemamoeba)</taxon>
    </lineage>
</organism>
<proteinExistence type="predicted"/>
<evidence type="ECO:0000256" key="1">
    <source>
        <dbReference type="SAM" id="Coils"/>
    </source>
</evidence>
<feature type="region of interest" description="Disordered" evidence="2">
    <location>
        <begin position="126"/>
        <end position="207"/>
    </location>
</feature>
<feature type="region of interest" description="Disordered" evidence="2">
    <location>
        <begin position="1832"/>
        <end position="1853"/>
    </location>
</feature>
<name>A0A1J1H491_PLARL</name>
<keyword evidence="5" id="KW-1185">Reference proteome</keyword>
<protein>
    <submittedName>
        <fullName evidence="4">Uncharacterized protein</fullName>
    </submittedName>
</protein>
<feature type="compositionally biased region" description="Basic and acidic residues" evidence="2">
    <location>
        <begin position="1836"/>
        <end position="1853"/>
    </location>
</feature>